<dbReference type="Proteomes" id="UP001233172">
    <property type="component" value="Unassembled WGS sequence"/>
</dbReference>
<feature type="transmembrane region" description="Helical" evidence="2">
    <location>
        <begin position="142"/>
        <end position="166"/>
    </location>
</feature>
<evidence type="ECO:0000256" key="1">
    <source>
        <dbReference type="SAM" id="MobiDB-lite"/>
    </source>
</evidence>
<proteinExistence type="predicted"/>
<evidence type="ECO:0000313" key="4">
    <source>
        <dbReference type="Proteomes" id="UP001233172"/>
    </source>
</evidence>
<protein>
    <submittedName>
        <fullName evidence="3">fMet-Leu-Phe receptor</fullName>
    </submittedName>
</protein>
<feature type="transmembrane region" description="Helical" evidence="2">
    <location>
        <begin position="7"/>
        <end position="25"/>
    </location>
</feature>
<keyword evidence="2" id="KW-0812">Transmembrane</keyword>
<dbReference type="EMBL" id="JASAOG010000087">
    <property type="protein sequence ID" value="KAK0053335.1"/>
    <property type="molecule type" value="Genomic_DNA"/>
</dbReference>
<accession>A0AAD8BF03</accession>
<gene>
    <name evidence="3" type="ORF">Bpfe_017266</name>
</gene>
<organism evidence="3 4">
    <name type="scientific">Biomphalaria pfeifferi</name>
    <name type="common">Bloodfluke planorb</name>
    <name type="synonym">Freshwater snail</name>
    <dbReference type="NCBI Taxonomy" id="112525"/>
    <lineage>
        <taxon>Eukaryota</taxon>
        <taxon>Metazoa</taxon>
        <taxon>Spiralia</taxon>
        <taxon>Lophotrochozoa</taxon>
        <taxon>Mollusca</taxon>
        <taxon>Gastropoda</taxon>
        <taxon>Heterobranchia</taxon>
        <taxon>Euthyneura</taxon>
        <taxon>Panpulmonata</taxon>
        <taxon>Hygrophila</taxon>
        <taxon>Lymnaeoidea</taxon>
        <taxon>Planorbidae</taxon>
        <taxon>Biomphalaria</taxon>
    </lineage>
</organism>
<reference evidence="3" key="2">
    <citation type="submission" date="2023-04" db="EMBL/GenBank/DDBJ databases">
        <authorList>
            <person name="Bu L."/>
            <person name="Lu L."/>
            <person name="Laidemitt M.R."/>
            <person name="Zhang S.M."/>
            <person name="Mutuku M."/>
            <person name="Mkoji G."/>
            <person name="Steinauer M."/>
            <person name="Loker E.S."/>
        </authorList>
    </citation>
    <scope>NUCLEOTIDE SEQUENCE</scope>
    <source>
        <strain evidence="3">KasaAsao</strain>
        <tissue evidence="3">Whole Snail</tissue>
    </source>
</reference>
<feature type="transmembrane region" description="Helical" evidence="2">
    <location>
        <begin position="65"/>
        <end position="83"/>
    </location>
</feature>
<keyword evidence="3" id="KW-0675">Receptor</keyword>
<dbReference type="AlphaFoldDB" id="A0AAD8BF03"/>
<feature type="region of interest" description="Disordered" evidence="1">
    <location>
        <begin position="382"/>
        <end position="404"/>
    </location>
</feature>
<evidence type="ECO:0000313" key="3">
    <source>
        <dbReference type="EMBL" id="KAK0053335.1"/>
    </source>
</evidence>
<keyword evidence="2" id="KW-0472">Membrane</keyword>
<name>A0AAD8BF03_BIOPF</name>
<keyword evidence="4" id="KW-1185">Reference proteome</keyword>
<evidence type="ECO:0000256" key="2">
    <source>
        <dbReference type="SAM" id="Phobius"/>
    </source>
</evidence>
<reference evidence="3" key="1">
    <citation type="journal article" date="2023" name="PLoS Negl. Trop. Dis.">
        <title>A genome sequence for Biomphalaria pfeifferi, the major vector snail for the human-infecting parasite Schistosoma mansoni.</title>
        <authorList>
            <person name="Bu L."/>
            <person name="Lu L."/>
            <person name="Laidemitt M.R."/>
            <person name="Zhang S.M."/>
            <person name="Mutuku M."/>
            <person name="Mkoji G."/>
            <person name="Steinauer M."/>
            <person name="Loker E.S."/>
        </authorList>
    </citation>
    <scope>NUCLEOTIDE SEQUENCE</scope>
    <source>
        <strain evidence="3">KasaAsao</strain>
    </source>
</reference>
<sequence>MFTTFRSILVISFVTIISVGSYIPLLKTMTLSSLFDPLVNSTRLIFWVSPGRKQVRIITGIVRNTSLPLSCQVMIVCCVLYMSKKLQTSVNFRLGLQSFSPFSKASVLTIRSQSNSFASEQVSDETKEKSLSGKEQGAIQQMVFMSIAVIICDMPEILISLISVLVQTFGFRKPLNNFYLAVIGVNYMFQVINTSINFAIYWKYSTVLPSVREISKRGHSAVASSAFGMGLTKLECGFQAPDHDEHRDADDDLGDKRQHCITIYPNDVDDQLSFWRHPQGNSCGVDEGAVLRGHVHVDQYWDIAYYREDSEGDEKIDGQFDPEHVFKRNRLSHTEAPRHRQICCGQIRKYVWHSRDMARINVHAIGLNGEPEAVFGGGLEHHAEEGSSHAKSGNVIGEVRDGEC</sequence>
<dbReference type="Gene3D" id="1.20.1070.10">
    <property type="entry name" value="Rhodopsin 7-helix transmembrane proteins"/>
    <property type="match status" value="1"/>
</dbReference>
<comment type="caution">
    <text evidence="3">The sequence shown here is derived from an EMBL/GenBank/DDBJ whole genome shotgun (WGS) entry which is preliminary data.</text>
</comment>
<keyword evidence="2" id="KW-1133">Transmembrane helix</keyword>
<feature type="transmembrane region" description="Helical" evidence="2">
    <location>
        <begin position="178"/>
        <end position="202"/>
    </location>
</feature>